<evidence type="ECO:0000259" key="9">
    <source>
        <dbReference type="Pfam" id="PF03958"/>
    </source>
</evidence>
<dbReference type="InterPro" id="IPR050810">
    <property type="entry name" value="Bact_Secretion_Sys_Channel"/>
</dbReference>
<dbReference type="Pfam" id="PF03958">
    <property type="entry name" value="Secretin_N"/>
    <property type="match status" value="1"/>
</dbReference>
<dbReference type="AlphaFoldDB" id="A0A1T4WYQ4"/>
<feature type="compositionally biased region" description="Gly residues" evidence="6">
    <location>
        <begin position="168"/>
        <end position="180"/>
    </location>
</feature>
<dbReference type="OrthoDB" id="9779724at2"/>
<evidence type="ECO:0000256" key="4">
    <source>
        <dbReference type="RuleBase" id="RU004003"/>
    </source>
</evidence>
<keyword evidence="2 7" id="KW-0732">Signal</keyword>
<reference evidence="11" key="1">
    <citation type="submission" date="2017-02" db="EMBL/GenBank/DDBJ databases">
        <authorList>
            <person name="Varghese N."/>
            <person name="Submissions S."/>
        </authorList>
    </citation>
    <scope>NUCLEOTIDE SEQUENCE [LARGE SCALE GENOMIC DNA]</scope>
    <source>
        <strain evidence="11">ATCC 700200</strain>
    </source>
</reference>
<feature type="compositionally biased region" description="Polar residues" evidence="6">
    <location>
        <begin position="555"/>
        <end position="564"/>
    </location>
</feature>
<dbReference type="GO" id="GO:0009279">
    <property type="term" value="C:cell outer membrane"/>
    <property type="evidence" value="ECO:0007669"/>
    <property type="project" value="UniProtKB-SubCell"/>
</dbReference>
<evidence type="ECO:0000256" key="3">
    <source>
        <dbReference type="ARBA" id="ARBA00023136"/>
    </source>
</evidence>
<accession>A0A1T4WYQ4</accession>
<dbReference type="GO" id="GO:0009306">
    <property type="term" value="P:protein secretion"/>
    <property type="evidence" value="ECO:0007669"/>
    <property type="project" value="InterPro"/>
</dbReference>
<feature type="domain" description="NolW-like" evidence="9">
    <location>
        <begin position="182"/>
        <end position="237"/>
    </location>
</feature>
<feature type="chain" id="PRO_5010539562" evidence="7">
    <location>
        <begin position="24"/>
        <end position="584"/>
    </location>
</feature>
<feature type="region of interest" description="Disordered" evidence="6">
    <location>
        <begin position="158"/>
        <end position="180"/>
    </location>
</feature>
<feature type="signal peptide" evidence="7">
    <location>
        <begin position="1"/>
        <end position="23"/>
    </location>
</feature>
<keyword evidence="5" id="KW-0813">Transport</keyword>
<keyword evidence="3" id="KW-0472">Membrane</keyword>
<evidence type="ECO:0000259" key="8">
    <source>
        <dbReference type="Pfam" id="PF00263"/>
    </source>
</evidence>
<feature type="domain" description="Type II/III secretion system secretin-like" evidence="8">
    <location>
        <begin position="324"/>
        <end position="506"/>
    </location>
</feature>
<dbReference type="PANTHER" id="PTHR30332:SF24">
    <property type="entry name" value="SECRETIN GSPD-RELATED"/>
    <property type="match status" value="1"/>
</dbReference>
<evidence type="ECO:0000313" key="11">
    <source>
        <dbReference type="Proteomes" id="UP000190774"/>
    </source>
</evidence>
<evidence type="ECO:0000256" key="5">
    <source>
        <dbReference type="RuleBase" id="RU004004"/>
    </source>
</evidence>
<dbReference type="RefSeq" id="WP_078812094.1">
    <property type="nucleotide sequence ID" value="NZ_FUYE01000002.1"/>
</dbReference>
<proteinExistence type="inferred from homology"/>
<evidence type="ECO:0000313" key="10">
    <source>
        <dbReference type="EMBL" id="SKA82379.1"/>
    </source>
</evidence>
<comment type="similarity">
    <text evidence="4">Belongs to the bacterial secretin family.</text>
</comment>
<dbReference type="Pfam" id="PF00263">
    <property type="entry name" value="Secretin"/>
    <property type="match status" value="1"/>
</dbReference>
<comment type="subcellular location">
    <subcellularLocation>
        <location evidence="5">Cell outer membrane</location>
    </subcellularLocation>
    <subcellularLocation>
        <location evidence="1">Membrane</location>
    </subcellularLocation>
</comment>
<dbReference type="InterPro" id="IPR005644">
    <property type="entry name" value="NolW-like"/>
</dbReference>
<dbReference type="STRING" id="48467.SAMN02745166_00900"/>
<dbReference type="GO" id="GO:0015627">
    <property type="term" value="C:type II protein secretion system complex"/>
    <property type="evidence" value="ECO:0007669"/>
    <property type="project" value="TreeGrafter"/>
</dbReference>
<sequence>MSPISSRSLCLLGLGLSLVHGHAQDEPAAAPPAVTTPPESVEVSTRLSGLASLPTQPEEGYWIDNAPINEVFQYLARSSDLQYFYNNELNSPQYSVTGHLKLDDPRQQMEDLALANGLFVYQQRSTISLMTETQLARLPVDIMSYQLKYLRGAPLNRSAVGKSDSGGESEGGGGGSGGTVGSSDFEKLKAIIRPMLTPQIGQIEFEEKTNTLLVSDNSIKLERVRKLLDEIDKAKPQIMVNVRVLRIRRNQGRHVGVDWSRSLGEDGTSLTVTQNLNALFNLPNVSTLTKSGDVNNPLTEIEQTNTPGAGLVFGSVQVQAILRALEAADLVTQEACPTIITEDNEQGLISIVDRFPVITSDISNTAAGQNITDKVRYKIDSEDPSATEEPEKNREIGVTLSVTPTLLPDGTVRMKLRPRVAKIVELIQGRTSNVFPRVSESTVEAISRIPAGQSLFLGGFYDYSNSDGSNKVPILGTIPLVGKLFSSDTKKLEQVSLVFVITPRVYDASSTGAISETNWHVREYSGMQPEDIGDASLLLPKADWPNSSPHDKNPVRSTQTSASPAGSKPSWVKRLFSKKNTEVE</sequence>
<dbReference type="PANTHER" id="PTHR30332">
    <property type="entry name" value="PROBABLE GENERAL SECRETION PATHWAY PROTEIN D"/>
    <property type="match status" value="1"/>
</dbReference>
<dbReference type="EMBL" id="FUYE01000002">
    <property type="protein sequence ID" value="SKA82379.1"/>
    <property type="molecule type" value="Genomic_DNA"/>
</dbReference>
<feature type="region of interest" description="Disordered" evidence="6">
    <location>
        <begin position="539"/>
        <end position="584"/>
    </location>
</feature>
<dbReference type="Gene3D" id="3.30.1370.120">
    <property type="match status" value="1"/>
</dbReference>
<name>A0A1T4WYQ4_9BACT</name>
<keyword evidence="11" id="KW-1185">Reference proteome</keyword>
<dbReference type="InterPro" id="IPR004846">
    <property type="entry name" value="T2SS/T3SS_dom"/>
</dbReference>
<dbReference type="Proteomes" id="UP000190774">
    <property type="component" value="Unassembled WGS sequence"/>
</dbReference>
<dbReference type="InterPro" id="IPR001775">
    <property type="entry name" value="GspD/PilQ"/>
</dbReference>
<dbReference type="PRINTS" id="PR00811">
    <property type="entry name" value="BCTERIALGSPD"/>
</dbReference>
<evidence type="ECO:0000256" key="6">
    <source>
        <dbReference type="SAM" id="MobiDB-lite"/>
    </source>
</evidence>
<evidence type="ECO:0000256" key="7">
    <source>
        <dbReference type="SAM" id="SignalP"/>
    </source>
</evidence>
<dbReference type="InterPro" id="IPR038591">
    <property type="entry name" value="NolW-like_sf"/>
</dbReference>
<dbReference type="Gene3D" id="3.55.50.30">
    <property type="match status" value="1"/>
</dbReference>
<evidence type="ECO:0000256" key="1">
    <source>
        <dbReference type="ARBA" id="ARBA00004370"/>
    </source>
</evidence>
<protein>
    <submittedName>
        <fullName evidence="10">Type II/III secretion system short domain-containing protein</fullName>
    </submittedName>
</protein>
<evidence type="ECO:0000256" key="2">
    <source>
        <dbReference type="ARBA" id="ARBA00022729"/>
    </source>
</evidence>
<gene>
    <name evidence="10" type="ORF">SAMN02745166_00900</name>
</gene>
<organism evidence="10 11">
    <name type="scientific">Prosthecobacter debontii</name>
    <dbReference type="NCBI Taxonomy" id="48467"/>
    <lineage>
        <taxon>Bacteria</taxon>
        <taxon>Pseudomonadati</taxon>
        <taxon>Verrucomicrobiota</taxon>
        <taxon>Verrucomicrobiia</taxon>
        <taxon>Verrucomicrobiales</taxon>
        <taxon>Verrucomicrobiaceae</taxon>
        <taxon>Prosthecobacter</taxon>
    </lineage>
</organism>